<dbReference type="Proteomes" id="UP001063166">
    <property type="component" value="Unassembled WGS sequence"/>
</dbReference>
<reference evidence="2" key="1">
    <citation type="submission" date="2022-07" db="EMBL/GenBank/DDBJ databases">
        <title>The genome of Lyophyllum shimeji provides insight into the initial evolution of ectomycorrhizal fungal genome.</title>
        <authorList>
            <person name="Kobayashi Y."/>
            <person name="Shibata T."/>
            <person name="Hirakawa H."/>
            <person name="Shigenobu S."/>
            <person name="Nishiyama T."/>
            <person name="Yamada A."/>
            <person name="Hasebe M."/>
            <person name="Kawaguchi M."/>
        </authorList>
    </citation>
    <scope>NUCLEOTIDE SEQUENCE</scope>
    <source>
        <strain evidence="2">AT787</strain>
    </source>
</reference>
<evidence type="ECO:0000313" key="2">
    <source>
        <dbReference type="EMBL" id="GLB44652.1"/>
    </source>
</evidence>
<dbReference type="InterPro" id="IPR032466">
    <property type="entry name" value="Metal_Hydrolase"/>
</dbReference>
<dbReference type="OrthoDB" id="3364440at2759"/>
<dbReference type="InterPro" id="IPR006680">
    <property type="entry name" value="Amidohydro-rel"/>
</dbReference>
<evidence type="ECO:0000259" key="1">
    <source>
        <dbReference type="Pfam" id="PF04909"/>
    </source>
</evidence>
<gene>
    <name evidence="2" type="ORF">LshimejAT787_1702790</name>
</gene>
<organism evidence="2 3">
    <name type="scientific">Lyophyllum shimeji</name>
    <name type="common">Hon-shimeji</name>
    <name type="synonym">Tricholoma shimeji</name>
    <dbReference type="NCBI Taxonomy" id="47721"/>
    <lineage>
        <taxon>Eukaryota</taxon>
        <taxon>Fungi</taxon>
        <taxon>Dikarya</taxon>
        <taxon>Basidiomycota</taxon>
        <taxon>Agaricomycotina</taxon>
        <taxon>Agaricomycetes</taxon>
        <taxon>Agaricomycetidae</taxon>
        <taxon>Agaricales</taxon>
        <taxon>Tricholomatineae</taxon>
        <taxon>Lyophyllaceae</taxon>
        <taxon>Lyophyllum</taxon>
    </lineage>
</organism>
<dbReference type="AlphaFoldDB" id="A0A9P3UTY6"/>
<comment type="caution">
    <text evidence="2">The sequence shown here is derived from an EMBL/GenBank/DDBJ whole genome shotgun (WGS) entry which is preliminary data.</text>
</comment>
<dbReference type="Pfam" id="PF04909">
    <property type="entry name" value="Amidohydro_2"/>
    <property type="match status" value="1"/>
</dbReference>
<proteinExistence type="predicted"/>
<evidence type="ECO:0000313" key="3">
    <source>
        <dbReference type="Proteomes" id="UP001063166"/>
    </source>
</evidence>
<dbReference type="EMBL" id="BRPK01000017">
    <property type="protein sequence ID" value="GLB44652.1"/>
    <property type="molecule type" value="Genomic_DNA"/>
</dbReference>
<sequence length="438" mass="48574">MKLREAFTGSGSKSPYASLQKAAFTYPAIDNHAHPLLQAKNRLDMPFEGIISEAEGDALTTDALHTLACHRATRELAKLFGLPDGASWEDVKGKRSELEYVDLCKRCFEPARIQCILIDDGLGANNIVHGISWHDQFTHSPARRVVRIEVIAQDILTEQFTQLSSPASVEDLAKALSSFAQKLGDTLTQCAADPFVVAFKSIVCYRTGMAVSLGPDATFSLGAESKAHPELFAAYERVFAEYRGRAEVRLQEKLLNDYVVRAALKIAGNHKKPVQFHTGLGDSDITLALSSPAHLQPVIKAYPDTTFVLLHSSYPYTRDAGYLTAVYPNVFLDFGEIFPFVAGHGQRSVIRQVLELAPTNKIMWSTDGHFWPESYYLGTMQARQALCEVLSEIVHLGELSEPAAVQIIQNALFHNANRVYRLGLEPYIKCIRSYPVFL</sequence>
<keyword evidence="3" id="KW-1185">Reference proteome</keyword>
<protein>
    <submittedName>
        <fullName evidence="2">Amidohydrolase</fullName>
    </submittedName>
</protein>
<name>A0A9P3UTY6_LYOSH</name>
<accession>A0A9P3UTY6</accession>
<dbReference type="GO" id="GO:0016787">
    <property type="term" value="F:hydrolase activity"/>
    <property type="evidence" value="ECO:0007669"/>
    <property type="project" value="InterPro"/>
</dbReference>
<dbReference type="PANTHER" id="PTHR43383">
    <property type="entry name" value="NODULIN 6"/>
    <property type="match status" value="1"/>
</dbReference>
<dbReference type="PANTHER" id="PTHR43383:SF2">
    <property type="entry name" value="AMIDOHYDROLASE 2 FAMILY PROTEIN"/>
    <property type="match status" value="1"/>
</dbReference>
<dbReference type="SUPFAM" id="SSF51556">
    <property type="entry name" value="Metallo-dependent hydrolases"/>
    <property type="match status" value="1"/>
</dbReference>
<dbReference type="Gene3D" id="3.20.20.140">
    <property type="entry name" value="Metal-dependent hydrolases"/>
    <property type="match status" value="1"/>
</dbReference>
<feature type="domain" description="Amidohydrolase-related" evidence="1">
    <location>
        <begin position="256"/>
        <end position="422"/>
    </location>
</feature>